<comment type="caution">
    <text evidence="1">The sequence shown here is derived from an EMBL/GenBank/DDBJ whole genome shotgun (WGS) entry which is preliminary data.</text>
</comment>
<dbReference type="AlphaFoldDB" id="A0A1F7KEP3"/>
<protein>
    <submittedName>
        <fullName evidence="1">Uncharacterized protein</fullName>
    </submittedName>
</protein>
<organism evidence="1 2">
    <name type="scientific">Candidatus Roizmanbacteria bacterium RIFOXYA1_FULL_41_12</name>
    <dbReference type="NCBI Taxonomy" id="1802082"/>
    <lineage>
        <taxon>Bacteria</taxon>
        <taxon>Candidatus Roizmaniibacteriota</taxon>
    </lineage>
</organism>
<dbReference type="EMBL" id="MGBG01000008">
    <property type="protein sequence ID" value="OGK66329.1"/>
    <property type="molecule type" value="Genomic_DNA"/>
</dbReference>
<accession>A0A1F7KEP3</accession>
<dbReference type="Proteomes" id="UP000178450">
    <property type="component" value="Unassembled WGS sequence"/>
</dbReference>
<reference evidence="1 2" key="1">
    <citation type="journal article" date="2016" name="Nat. Commun.">
        <title>Thousands of microbial genomes shed light on interconnected biogeochemical processes in an aquifer system.</title>
        <authorList>
            <person name="Anantharaman K."/>
            <person name="Brown C.T."/>
            <person name="Hug L.A."/>
            <person name="Sharon I."/>
            <person name="Castelle C.J."/>
            <person name="Probst A.J."/>
            <person name="Thomas B.C."/>
            <person name="Singh A."/>
            <person name="Wilkins M.J."/>
            <person name="Karaoz U."/>
            <person name="Brodie E.L."/>
            <person name="Williams K.H."/>
            <person name="Hubbard S.S."/>
            <person name="Banfield J.F."/>
        </authorList>
    </citation>
    <scope>NUCLEOTIDE SEQUENCE [LARGE SCALE GENOMIC DNA]</scope>
</reference>
<name>A0A1F7KEP3_9BACT</name>
<evidence type="ECO:0000313" key="1">
    <source>
        <dbReference type="EMBL" id="OGK66329.1"/>
    </source>
</evidence>
<sequence>MTNFRIATFRLLNQDRSLINGKRCQLELKFSTPKKSGDDRIRIIGEIHNDTSRSKRLQQQPVRNFSGLVAPYEDAYAQAVANTSGLIVVRFVSTNLGVHSTLVQNYLARNYIVETGNGPYVAAWKEFSPNHSTEN</sequence>
<evidence type="ECO:0000313" key="2">
    <source>
        <dbReference type="Proteomes" id="UP000178450"/>
    </source>
</evidence>
<gene>
    <name evidence="1" type="ORF">A2209_02170</name>
</gene>
<proteinExistence type="predicted"/>